<evidence type="ECO:0000256" key="1">
    <source>
        <dbReference type="SAM" id="MobiDB-lite"/>
    </source>
</evidence>
<protein>
    <submittedName>
        <fullName evidence="2">Uncharacterized protein</fullName>
    </submittedName>
</protein>
<keyword evidence="3" id="KW-1185">Reference proteome</keyword>
<organism evidence="2 3">
    <name type="scientific">Streptomyces broussonetiae</name>
    <dbReference type="NCBI Taxonomy" id="2686304"/>
    <lineage>
        <taxon>Bacteria</taxon>
        <taxon>Bacillati</taxon>
        <taxon>Actinomycetota</taxon>
        <taxon>Actinomycetes</taxon>
        <taxon>Kitasatosporales</taxon>
        <taxon>Streptomycetaceae</taxon>
        <taxon>Streptomyces</taxon>
    </lineage>
</organism>
<name>A0A6I6MQG9_9ACTN</name>
<gene>
    <name evidence="2" type="ORF">GQF42_05000</name>
</gene>
<feature type="region of interest" description="Disordered" evidence="1">
    <location>
        <begin position="72"/>
        <end position="91"/>
    </location>
</feature>
<dbReference type="RefSeq" id="WP_158918012.1">
    <property type="nucleotide sequence ID" value="NZ_CP047020.1"/>
</dbReference>
<dbReference type="KEGG" id="sbro:GQF42_05000"/>
<evidence type="ECO:0000313" key="3">
    <source>
        <dbReference type="Proteomes" id="UP000436138"/>
    </source>
</evidence>
<proteinExistence type="predicted"/>
<dbReference type="Proteomes" id="UP000436138">
    <property type="component" value="Chromosome"/>
</dbReference>
<dbReference type="EMBL" id="CP047020">
    <property type="protein sequence ID" value="QHA02728.1"/>
    <property type="molecule type" value="Genomic_DNA"/>
</dbReference>
<evidence type="ECO:0000313" key="2">
    <source>
        <dbReference type="EMBL" id="QHA02728.1"/>
    </source>
</evidence>
<accession>A0A6I6MQG9</accession>
<dbReference type="AlphaFoldDB" id="A0A6I6MQG9"/>
<reference evidence="2 3" key="1">
    <citation type="submission" date="2019-12" db="EMBL/GenBank/DDBJ databases">
        <title>Streptomyces sp. strain T44 isolated from rhizosphere soil of Broussonetia papyrifera.</title>
        <authorList>
            <person name="Mo P."/>
        </authorList>
    </citation>
    <scope>NUCLEOTIDE SEQUENCE [LARGE SCALE GENOMIC DNA]</scope>
    <source>
        <strain evidence="2 3">T44</strain>
    </source>
</reference>
<sequence length="91" mass="9804">MTAAPVLSGCDGRCRSGDRHRPFLPLPLTDHVAALRCALGAEELSAPVDFTTPQPATIGKVIRAQGRVRERPARGTMVVQPQRCRGSAEDR</sequence>